<dbReference type="FunFam" id="3.40.190.10:FF:000289">
    <property type="entry name" value="Ionotropic receptor 10a"/>
    <property type="match status" value="1"/>
</dbReference>
<keyword evidence="10" id="KW-0325">Glycoprotein</keyword>
<protein>
    <recommendedName>
        <fullName evidence="19">Ionotropic glutamate receptor C-terminal domain-containing protein</fullName>
    </recommendedName>
</protein>
<dbReference type="GO" id="GO:0015276">
    <property type="term" value="F:ligand-gated monoatomic ion channel activity"/>
    <property type="evidence" value="ECO:0007669"/>
    <property type="project" value="InterPro"/>
</dbReference>
<feature type="transmembrane region" description="Helical" evidence="13">
    <location>
        <begin position="233"/>
        <end position="250"/>
    </location>
</feature>
<evidence type="ECO:0000256" key="8">
    <source>
        <dbReference type="ARBA" id="ARBA00023136"/>
    </source>
</evidence>
<accession>A0AAD5LEL8</accession>
<gene>
    <name evidence="17" type="ORF">GHT06_011780</name>
</gene>
<keyword evidence="18" id="KW-1185">Reference proteome</keyword>
<keyword evidence="7" id="KW-0406">Ion transport</keyword>
<evidence type="ECO:0000256" key="14">
    <source>
        <dbReference type="SAM" id="SignalP"/>
    </source>
</evidence>
<dbReference type="AlphaFoldDB" id="A0AAD5LEL8"/>
<evidence type="ECO:0000256" key="12">
    <source>
        <dbReference type="ARBA" id="ARBA00023303"/>
    </source>
</evidence>
<evidence type="ECO:0000256" key="4">
    <source>
        <dbReference type="ARBA" id="ARBA00022475"/>
    </source>
</evidence>
<evidence type="ECO:0000256" key="5">
    <source>
        <dbReference type="ARBA" id="ARBA00022692"/>
    </source>
</evidence>
<dbReference type="Pfam" id="PF10613">
    <property type="entry name" value="Lig_chan-Glu_bd"/>
    <property type="match status" value="1"/>
</dbReference>
<evidence type="ECO:0000256" key="2">
    <source>
        <dbReference type="ARBA" id="ARBA00008685"/>
    </source>
</evidence>
<feature type="signal peptide" evidence="14">
    <location>
        <begin position="1"/>
        <end position="23"/>
    </location>
</feature>
<evidence type="ECO:0000256" key="13">
    <source>
        <dbReference type="SAM" id="Phobius"/>
    </source>
</evidence>
<dbReference type="Proteomes" id="UP000820818">
    <property type="component" value="Linkage Group LG3"/>
</dbReference>
<organism evidence="17 18">
    <name type="scientific">Daphnia sinensis</name>
    <dbReference type="NCBI Taxonomy" id="1820382"/>
    <lineage>
        <taxon>Eukaryota</taxon>
        <taxon>Metazoa</taxon>
        <taxon>Ecdysozoa</taxon>
        <taxon>Arthropoda</taxon>
        <taxon>Crustacea</taxon>
        <taxon>Branchiopoda</taxon>
        <taxon>Diplostraca</taxon>
        <taxon>Cladocera</taxon>
        <taxon>Anomopoda</taxon>
        <taxon>Daphniidae</taxon>
        <taxon>Daphnia</taxon>
        <taxon>Daphnia similis group</taxon>
    </lineage>
</organism>
<evidence type="ECO:0000256" key="9">
    <source>
        <dbReference type="ARBA" id="ARBA00023170"/>
    </source>
</evidence>
<dbReference type="InterPro" id="IPR001320">
    <property type="entry name" value="Iontro_rcpt_C"/>
</dbReference>
<reference evidence="17 18" key="1">
    <citation type="submission" date="2022-05" db="EMBL/GenBank/DDBJ databases">
        <title>A multi-omics perspective on studying reproductive biology in Daphnia sinensis.</title>
        <authorList>
            <person name="Jia J."/>
        </authorList>
    </citation>
    <scope>NUCLEOTIDE SEQUENCE [LARGE SCALE GENOMIC DNA]</scope>
    <source>
        <strain evidence="17 18">WSL</strain>
    </source>
</reference>
<keyword evidence="4" id="KW-1003">Cell membrane</keyword>
<name>A0AAD5LEL8_9CRUS</name>
<evidence type="ECO:0000256" key="10">
    <source>
        <dbReference type="ARBA" id="ARBA00023180"/>
    </source>
</evidence>
<dbReference type="GO" id="GO:0005886">
    <property type="term" value="C:plasma membrane"/>
    <property type="evidence" value="ECO:0007669"/>
    <property type="project" value="UniProtKB-SubCell"/>
</dbReference>
<evidence type="ECO:0000313" key="17">
    <source>
        <dbReference type="EMBL" id="KAI9560828.1"/>
    </source>
</evidence>
<evidence type="ECO:0000256" key="7">
    <source>
        <dbReference type="ARBA" id="ARBA00023065"/>
    </source>
</evidence>
<keyword evidence="9" id="KW-0675">Receptor</keyword>
<evidence type="ECO:0000259" key="15">
    <source>
        <dbReference type="Pfam" id="PF00060"/>
    </source>
</evidence>
<dbReference type="SUPFAM" id="SSF53850">
    <property type="entry name" value="Periplasmic binding protein-like II"/>
    <property type="match status" value="1"/>
</dbReference>
<keyword evidence="5 13" id="KW-0812">Transmembrane</keyword>
<keyword evidence="3" id="KW-0813">Transport</keyword>
<dbReference type="Gene3D" id="1.10.287.70">
    <property type="match status" value="1"/>
</dbReference>
<dbReference type="EMBL" id="WJBH02000003">
    <property type="protein sequence ID" value="KAI9560828.1"/>
    <property type="molecule type" value="Genomic_DNA"/>
</dbReference>
<feature type="domain" description="Ionotropic glutamate receptor C-terminal" evidence="15">
    <location>
        <begin position="169"/>
        <end position="443"/>
    </location>
</feature>
<keyword evidence="8 13" id="KW-0472">Membrane</keyword>
<comment type="similarity">
    <text evidence="2">Belongs to the glutamate-gated ion channel (TC 1.A.10.1) family.</text>
</comment>
<keyword evidence="12" id="KW-0407">Ion channel</keyword>
<dbReference type="GO" id="GO:0050906">
    <property type="term" value="P:detection of stimulus involved in sensory perception"/>
    <property type="evidence" value="ECO:0007669"/>
    <property type="project" value="UniProtKB-ARBA"/>
</dbReference>
<evidence type="ECO:0000256" key="1">
    <source>
        <dbReference type="ARBA" id="ARBA00004651"/>
    </source>
</evidence>
<comment type="caution">
    <text evidence="17">The sequence shown here is derived from an EMBL/GenBank/DDBJ whole genome shotgun (WGS) entry which is preliminary data.</text>
</comment>
<feature type="transmembrane region" description="Helical" evidence="13">
    <location>
        <begin position="433"/>
        <end position="452"/>
    </location>
</feature>
<feature type="transmembrane region" description="Helical" evidence="13">
    <location>
        <begin position="173"/>
        <end position="194"/>
    </location>
</feature>
<feature type="chain" id="PRO_5042116652" description="Ionotropic glutamate receptor C-terminal domain-containing protein" evidence="14">
    <location>
        <begin position="24"/>
        <end position="462"/>
    </location>
</feature>
<sequence>MARKFPWLSFAFLVFNVFVFASAANHKVGEVEMPRHQFRNGLQGKELRVVTGHFPPVISILKNSSGHTIGHDGLLYHNLLYLSEKLKFTFKIFAPPENTNGVLRNGTWNGVIGILVREEADLGLGPFAISLERYQGIEFCGRVGGDNTCILVRYPEGSISLTSAFDVFSTEIWIGWIVSGIVIVAVSVVTSVLAKRLWTKDRKMNAETIAWYLYGVIVSQGSYFPQRQLPQRLLLATWCFVAFVFVNIYNSTLTSYLSVTFQRPEVNSLNDLARIPAYKATILAGSIQEIDFQRTIDETGQTVVDMIQKCGSDCRKFTFQEMVAPVAEQENYVSIMPCSIAIAHVKKYNAKGNNCILTLAYEIKSWKPMFYAVPKSSPYIEEINRESLWFIDVGLRAYWYDEHEKQPEKCKLQYNSKGVSTKRFSKRIKLQQFYLPFLILFSGYMLAFFQFCREKLFYRARA</sequence>
<proteinExistence type="inferred from homology"/>
<dbReference type="Gene3D" id="3.40.190.10">
    <property type="entry name" value="Periplasmic binding protein-like II"/>
    <property type="match status" value="1"/>
</dbReference>
<dbReference type="PANTHER" id="PTHR42643:SF24">
    <property type="entry name" value="IONOTROPIC RECEPTOR 60A"/>
    <property type="match status" value="1"/>
</dbReference>
<comment type="subcellular location">
    <subcellularLocation>
        <location evidence="1">Cell membrane</location>
        <topology evidence="1">Multi-pass membrane protein</topology>
    </subcellularLocation>
</comment>
<evidence type="ECO:0000256" key="6">
    <source>
        <dbReference type="ARBA" id="ARBA00022989"/>
    </source>
</evidence>
<dbReference type="PANTHER" id="PTHR42643">
    <property type="entry name" value="IONOTROPIC RECEPTOR 20A-RELATED"/>
    <property type="match status" value="1"/>
</dbReference>
<dbReference type="InterPro" id="IPR019594">
    <property type="entry name" value="Glu/Gly-bd"/>
</dbReference>
<keyword evidence="11" id="KW-1071">Ligand-gated ion channel</keyword>
<evidence type="ECO:0008006" key="19">
    <source>
        <dbReference type="Google" id="ProtNLM"/>
    </source>
</evidence>
<keyword evidence="6 13" id="KW-1133">Transmembrane helix</keyword>
<dbReference type="Pfam" id="PF00060">
    <property type="entry name" value="Lig_chan"/>
    <property type="match status" value="1"/>
</dbReference>
<keyword evidence="14" id="KW-0732">Signal</keyword>
<evidence type="ECO:0000313" key="18">
    <source>
        <dbReference type="Proteomes" id="UP000820818"/>
    </source>
</evidence>
<evidence type="ECO:0000256" key="11">
    <source>
        <dbReference type="ARBA" id="ARBA00023286"/>
    </source>
</evidence>
<feature type="domain" description="Ionotropic glutamate receptor L-glutamate and glycine-binding" evidence="16">
    <location>
        <begin position="46"/>
        <end position="155"/>
    </location>
</feature>
<dbReference type="InterPro" id="IPR052192">
    <property type="entry name" value="Insect_Ionotropic_Sensory_Rcpt"/>
</dbReference>
<evidence type="ECO:0000259" key="16">
    <source>
        <dbReference type="Pfam" id="PF10613"/>
    </source>
</evidence>
<evidence type="ECO:0000256" key="3">
    <source>
        <dbReference type="ARBA" id="ARBA00022448"/>
    </source>
</evidence>